<keyword evidence="8" id="KW-1185">Reference proteome</keyword>
<dbReference type="SUPFAM" id="SSF56112">
    <property type="entry name" value="Protein kinase-like (PK-like)"/>
    <property type="match status" value="1"/>
</dbReference>
<evidence type="ECO:0000313" key="8">
    <source>
        <dbReference type="Proteomes" id="UP001303946"/>
    </source>
</evidence>
<dbReference type="PANTHER" id="PTHR43289">
    <property type="entry name" value="MITOGEN-ACTIVATED PROTEIN KINASE KINASE KINASE 20-RELATED"/>
    <property type="match status" value="1"/>
</dbReference>
<proteinExistence type="predicted"/>
<evidence type="ECO:0000256" key="2">
    <source>
        <dbReference type="ARBA" id="ARBA00022741"/>
    </source>
</evidence>
<dbReference type="InterPro" id="IPR011990">
    <property type="entry name" value="TPR-like_helical_dom_sf"/>
</dbReference>
<evidence type="ECO:0000259" key="6">
    <source>
        <dbReference type="PROSITE" id="PS50011"/>
    </source>
</evidence>
<evidence type="ECO:0000256" key="5">
    <source>
        <dbReference type="PROSITE-ProRule" id="PRU10141"/>
    </source>
</evidence>
<keyword evidence="2 5" id="KW-0547">Nucleotide-binding</keyword>
<dbReference type="EC" id="2.7.11.1" evidence="7"/>
<evidence type="ECO:0000313" key="7">
    <source>
        <dbReference type="EMBL" id="WOB06833.1"/>
    </source>
</evidence>
<feature type="domain" description="Protein kinase" evidence="6">
    <location>
        <begin position="88"/>
        <end position="380"/>
    </location>
</feature>
<dbReference type="Pfam" id="PF00069">
    <property type="entry name" value="Pkinase"/>
    <property type="match status" value="1"/>
</dbReference>
<dbReference type="Proteomes" id="UP001303946">
    <property type="component" value="Chromosome"/>
</dbReference>
<feature type="binding site" evidence="5">
    <location>
        <position position="119"/>
    </location>
    <ligand>
        <name>ATP</name>
        <dbReference type="ChEBI" id="CHEBI:30616"/>
    </ligand>
</feature>
<dbReference type="InterPro" id="IPR000719">
    <property type="entry name" value="Prot_kinase_dom"/>
</dbReference>
<evidence type="ECO:0000256" key="4">
    <source>
        <dbReference type="ARBA" id="ARBA00022840"/>
    </source>
</evidence>
<dbReference type="SUPFAM" id="SSF48452">
    <property type="entry name" value="TPR-like"/>
    <property type="match status" value="2"/>
</dbReference>
<name>A0ABZ0CPR6_9BURK</name>
<evidence type="ECO:0000256" key="1">
    <source>
        <dbReference type="ARBA" id="ARBA00022679"/>
    </source>
</evidence>
<organism evidence="7 8">
    <name type="scientific">Piscinibacter gummiphilus</name>
    <dbReference type="NCBI Taxonomy" id="946333"/>
    <lineage>
        <taxon>Bacteria</taxon>
        <taxon>Pseudomonadati</taxon>
        <taxon>Pseudomonadota</taxon>
        <taxon>Betaproteobacteria</taxon>
        <taxon>Burkholderiales</taxon>
        <taxon>Sphaerotilaceae</taxon>
        <taxon>Piscinibacter</taxon>
    </lineage>
</organism>
<dbReference type="PROSITE" id="PS00108">
    <property type="entry name" value="PROTEIN_KINASE_ST"/>
    <property type="match status" value="1"/>
</dbReference>
<sequence length="925" mass="100882">MAITAPSTQAWREVMALFDRWADADEGTRAAELKRIEAEHPTLYPRLMAMIEADRAAEARDFLAEAAQVPAAEPEAASHWTGTRLGAWALREPVGSGGMGQVWLATRSDGLYAGRAAVKLLHATRMDAQAQARFAREGEFLARLTHPHIAQLLDAGLTADGTRYLVLEYVPGVRIDHWCDARKLGIEARLKLFMQVCEAVAFAHSHLVVHRDLKPANILVTDEGHAKLLDFGVAKLLAGDDDAELTELTRAAPAGLTPEYAAPEQIEGQPITTATDVYALGVVLFGLLSGARPYANTSRGVAALARAIVEEPPRSLTQALRESPDASASRGATLASLQQAVRGDLETIVAKALKKAPEERYATVQELRDDLQRHLDHQPVSAQVDTFGYRARKFAQRNRVQVAALAGVMLSLVLGITATAWQWRSAVHEADRTKAVIKVLTHIFTDLSPEESGKAQVPVVELLRKGWSQAKQELQSDPALRGEVARPLGLMLQSSGDMANALEALTISRQHLVDSGQTSTPQYLQVMQSLAYMKSRIGQTEEAKVLLAELIDVAQRTGRSSTVEAVNAQIELGEILRREGKLADAQQQLAKAATLAARHLGAAHPSHIHALQEQAVALRELGRWPEARQALASAVQSVASAKPVHGLLARYDLAMFELDLGQYREAVKQLLPLIDELRKYYGEGDTYTIYSLASLAIGHFHGGEHGKAAVALDDALQRAIRSSEPDVRQIVQTIAARHALRRDDCFLAEPLLRANLAHFESGDGASRPFAERNRMLLAECELRRGRATAARALLDVTLKHQHEIYGPRHADLWPTLMLKAIAIDAEQGAAVASPSYDAACAMALALLPEGHPDRRKVQVMRDQAHWRSQATPQHRAALLASLRAYGEVLAQRPDAQTFSVLSKELLEQGPTARLSPSPLLALMAY</sequence>
<dbReference type="Gene3D" id="3.30.200.20">
    <property type="entry name" value="Phosphorylase Kinase, domain 1"/>
    <property type="match status" value="1"/>
</dbReference>
<accession>A0ABZ0CPR6</accession>
<dbReference type="InterPro" id="IPR017441">
    <property type="entry name" value="Protein_kinase_ATP_BS"/>
</dbReference>
<gene>
    <name evidence="7" type="ORF">RXV79_18140</name>
</gene>
<keyword evidence="4 5" id="KW-0067">ATP-binding</keyword>
<dbReference type="InterPro" id="IPR008271">
    <property type="entry name" value="Ser/Thr_kinase_AS"/>
</dbReference>
<dbReference type="Gene3D" id="1.25.40.10">
    <property type="entry name" value="Tetratricopeptide repeat domain"/>
    <property type="match status" value="2"/>
</dbReference>
<dbReference type="CDD" id="cd14014">
    <property type="entry name" value="STKc_PknB_like"/>
    <property type="match status" value="1"/>
</dbReference>
<protein>
    <submittedName>
        <fullName evidence="7">Serine/threonine-protein kinase</fullName>
        <ecNumber evidence="7">2.7.11.1</ecNumber>
    </submittedName>
</protein>
<dbReference type="GO" id="GO:0004674">
    <property type="term" value="F:protein serine/threonine kinase activity"/>
    <property type="evidence" value="ECO:0007669"/>
    <property type="project" value="UniProtKB-EC"/>
</dbReference>
<reference evidence="7 8" key="1">
    <citation type="submission" date="2023-10" db="EMBL/GenBank/DDBJ databases">
        <title>Bacteria for the degradation of biodegradable plastic PBAT(Polybutylene adipate terephthalate).</title>
        <authorList>
            <person name="Weon H.-Y."/>
            <person name="Yeon J."/>
        </authorList>
    </citation>
    <scope>NUCLEOTIDE SEQUENCE [LARGE SCALE GENOMIC DNA]</scope>
    <source>
        <strain evidence="7 8">SBD 7-3</strain>
    </source>
</reference>
<dbReference type="SMART" id="SM00220">
    <property type="entry name" value="S_TKc"/>
    <property type="match status" value="1"/>
</dbReference>
<keyword evidence="1 7" id="KW-0808">Transferase</keyword>
<dbReference type="PANTHER" id="PTHR43289:SF34">
    <property type="entry name" value="SERINE_THREONINE-PROTEIN KINASE YBDM-RELATED"/>
    <property type="match status" value="1"/>
</dbReference>
<dbReference type="PROSITE" id="PS00107">
    <property type="entry name" value="PROTEIN_KINASE_ATP"/>
    <property type="match status" value="1"/>
</dbReference>
<dbReference type="RefSeq" id="WP_316699479.1">
    <property type="nucleotide sequence ID" value="NZ_CP136336.1"/>
</dbReference>
<keyword evidence="3 7" id="KW-0418">Kinase</keyword>
<evidence type="ECO:0000256" key="3">
    <source>
        <dbReference type="ARBA" id="ARBA00022777"/>
    </source>
</evidence>
<dbReference type="EMBL" id="CP136336">
    <property type="protein sequence ID" value="WOB06833.1"/>
    <property type="molecule type" value="Genomic_DNA"/>
</dbReference>
<dbReference type="PROSITE" id="PS50011">
    <property type="entry name" value="PROTEIN_KINASE_DOM"/>
    <property type="match status" value="1"/>
</dbReference>
<dbReference type="Pfam" id="PF13424">
    <property type="entry name" value="TPR_12"/>
    <property type="match status" value="1"/>
</dbReference>
<dbReference type="InterPro" id="IPR011009">
    <property type="entry name" value="Kinase-like_dom_sf"/>
</dbReference>
<dbReference type="Gene3D" id="1.10.510.10">
    <property type="entry name" value="Transferase(Phosphotransferase) domain 1"/>
    <property type="match status" value="1"/>
</dbReference>